<feature type="transmembrane region" description="Helical" evidence="7">
    <location>
        <begin position="173"/>
        <end position="202"/>
    </location>
</feature>
<organism evidence="10 11">
    <name type="scientific">Facklamia lactis</name>
    <dbReference type="NCBI Taxonomy" id="2749967"/>
    <lineage>
        <taxon>Bacteria</taxon>
        <taxon>Bacillati</taxon>
        <taxon>Bacillota</taxon>
        <taxon>Bacilli</taxon>
        <taxon>Lactobacillales</taxon>
        <taxon>Aerococcaceae</taxon>
        <taxon>Facklamia</taxon>
    </lineage>
</organism>
<evidence type="ECO:0000256" key="7">
    <source>
        <dbReference type="SAM" id="Phobius"/>
    </source>
</evidence>
<dbReference type="InterPro" id="IPR050882">
    <property type="entry name" value="Prepilin_peptidase/N-MTase"/>
</dbReference>
<name>A0ABS0LSX8_9LACT</name>
<comment type="subcellular location">
    <subcellularLocation>
        <location evidence="1">Cell membrane</location>
        <topology evidence="1">Multi-pass membrane protein</topology>
    </subcellularLocation>
</comment>
<dbReference type="Proteomes" id="UP000721415">
    <property type="component" value="Unassembled WGS sequence"/>
</dbReference>
<feature type="domain" description="Prepilin peptidase A24 N-terminal" evidence="9">
    <location>
        <begin position="7"/>
        <end position="89"/>
    </location>
</feature>
<accession>A0ABS0LSX8</accession>
<gene>
    <name evidence="10" type="ORF">HZY91_10330</name>
</gene>
<feature type="transmembrane region" description="Helical" evidence="7">
    <location>
        <begin position="70"/>
        <end position="88"/>
    </location>
</feature>
<evidence type="ECO:0000256" key="1">
    <source>
        <dbReference type="ARBA" id="ARBA00004651"/>
    </source>
</evidence>
<keyword evidence="6 7" id="KW-0472">Membrane</keyword>
<keyword evidence="4 7" id="KW-0812">Transmembrane</keyword>
<dbReference type="Pfam" id="PF01478">
    <property type="entry name" value="Peptidase_A24"/>
    <property type="match status" value="1"/>
</dbReference>
<feature type="transmembrane region" description="Helical" evidence="7">
    <location>
        <begin position="94"/>
        <end position="110"/>
    </location>
</feature>
<dbReference type="Pfam" id="PF06750">
    <property type="entry name" value="A24_N_bact"/>
    <property type="match status" value="1"/>
</dbReference>
<comment type="similarity">
    <text evidence="2">Belongs to the peptidase A24 family.</text>
</comment>
<evidence type="ECO:0000256" key="3">
    <source>
        <dbReference type="ARBA" id="ARBA00022475"/>
    </source>
</evidence>
<keyword evidence="5 7" id="KW-1133">Transmembrane helix</keyword>
<evidence type="ECO:0000256" key="4">
    <source>
        <dbReference type="ARBA" id="ARBA00022692"/>
    </source>
</evidence>
<dbReference type="PANTHER" id="PTHR30487">
    <property type="entry name" value="TYPE 4 PREPILIN-LIKE PROTEINS LEADER PEPTIDE-PROCESSING ENZYME"/>
    <property type="match status" value="1"/>
</dbReference>
<evidence type="ECO:0000256" key="2">
    <source>
        <dbReference type="ARBA" id="ARBA00005801"/>
    </source>
</evidence>
<proteinExistence type="inferred from homology"/>
<evidence type="ECO:0000259" key="9">
    <source>
        <dbReference type="Pfam" id="PF06750"/>
    </source>
</evidence>
<evidence type="ECO:0000256" key="6">
    <source>
        <dbReference type="ARBA" id="ARBA00023136"/>
    </source>
</evidence>
<dbReference type="RefSeq" id="WP_197116169.1">
    <property type="nucleotide sequence ID" value="NZ_JACBXQ010000006.1"/>
</dbReference>
<reference evidence="10 11" key="1">
    <citation type="submission" date="2020-07" db="EMBL/GenBank/DDBJ databases">
        <title>Facklamia lactis sp. nov., isolated from raw milk.</title>
        <authorList>
            <person name="Doll E.V."/>
            <person name="Huptas C."/>
            <person name="Staib L."/>
            <person name="Wenning M."/>
            <person name="Scherer S."/>
        </authorList>
    </citation>
    <scope>NUCLEOTIDE SEQUENCE [LARGE SCALE GENOMIC DNA]</scope>
    <source>
        <strain evidence="10 11">DSM 111018</strain>
    </source>
</reference>
<dbReference type="EMBL" id="JACBXQ010000006">
    <property type="protein sequence ID" value="MBG9987262.1"/>
    <property type="molecule type" value="Genomic_DNA"/>
</dbReference>
<feature type="domain" description="Prepilin type IV endopeptidase peptidase" evidence="8">
    <location>
        <begin position="102"/>
        <end position="201"/>
    </location>
</feature>
<evidence type="ECO:0000313" key="11">
    <source>
        <dbReference type="Proteomes" id="UP000721415"/>
    </source>
</evidence>
<protein>
    <submittedName>
        <fullName evidence="10">Prepilin peptidase</fullName>
    </submittedName>
</protein>
<evidence type="ECO:0000256" key="5">
    <source>
        <dbReference type="ARBA" id="ARBA00022989"/>
    </source>
</evidence>
<feature type="transmembrane region" description="Helical" evidence="7">
    <location>
        <begin position="44"/>
        <end position="63"/>
    </location>
</feature>
<keyword evidence="3" id="KW-1003">Cell membrane</keyword>
<sequence>MYFFVFIIGSIIGSFLLCSVDRYHTPILSRNSRSVCSACQHKLAFWHLIPLFSYIILKGHCFYCQRKLPFYLFCAELFASINLVVLYIHHSCLSISDIFIYLIIYLILLLMSFFDYLYLYVPDFLQFCFLIIGILYNHINGTTYWSHFFMCASLSLVLLFLDNPWIGGADIKFICISLLYLPLIKFPEFIFMASSLAILFIFSSLHNNKNRQIPFIPFLCFSLIYYI</sequence>
<dbReference type="InterPro" id="IPR010627">
    <property type="entry name" value="Prepilin_pept_A24_N"/>
</dbReference>
<comment type="caution">
    <text evidence="10">The sequence shown here is derived from an EMBL/GenBank/DDBJ whole genome shotgun (WGS) entry which is preliminary data.</text>
</comment>
<dbReference type="PANTHER" id="PTHR30487:SF0">
    <property type="entry name" value="PREPILIN LEADER PEPTIDASE_N-METHYLTRANSFERASE-RELATED"/>
    <property type="match status" value="1"/>
</dbReference>
<evidence type="ECO:0000313" key="10">
    <source>
        <dbReference type="EMBL" id="MBG9987262.1"/>
    </source>
</evidence>
<dbReference type="InterPro" id="IPR000045">
    <property type="entry name" value="Prepilin_IV_endopep_pep"/>
</dbReference>
<keyword evidence="11" id="KW-1185">Reference proteome</keyword>
<evidence type="ECO:0000259" key="8">
    <source>
        <dbReference type="Pfam" id="PF01478"/>
    </source>
</evidence>
<dbReference type="Gene3D" id="1.20.120.1220">
    <property type="match status" value="1"/>
</dbReference>